<dbReference type="InterPro" id="IPR036955">
    <property type="entry name" value="AP2/ERF_dom_sf"/>
</dbReference>
<dbReference type="SUPFAM" id="SSF54171">
    <property type="entry name" value="DNA-binding domain"/>
    <property type="match status" value="1"/>
</dbReference>
<feature type="domain" description="AP2/ERF" evidence="4">
    <location>
        <begin position="96"/>
        <end position="152"/>
    </location>
</feature>
<dbReference type="GO" id="GO:0003700">
    <property type="term" value="F:DNA-binding transcription factor activity"/>
    <property type="evidence" value="ECO:0007669"/>
    <property type="project" value="InterPro"/>
</dbReference>
<dbReference type="Gene3D" id="3.30.730.10">
    <property type="entry name" value="AP2/ERF domain"/>
    <property type="match status" value="1"/>
</dbReference>
<dbReference type="SUPFAM" id="SSF54060">
    <property type="entry name" value="His-Me finger endonucleases"/>
    <property type="match status" value="1"/>
</dbReference>
<dbReference type="SMART" id="SM00380">
    <property type="entry name" value="AP2"/>
    <property type="match status" value="1"/>
</dbReference>
<keyword evidence="1" id="KW-0805">Transcription regulation</keyword>
<name>A0A1F5Z930_9BACT</name>
<comment type="caution">
    <text evidence="5">The sequence shown here is derived from an EMBL/GenBank/DDBJ whole genome shotgun (WGS) entry which is preliminary data.</text>
</comment>
<dbReference type="InterPro" id="IPR003615">
    <property type="entry name" value="HNH_nuc"/>
</dbReference>
<evidence type="ECO:0000313" key="5">
    <source>
        <dbReference type="EMBL" id="OGG08966.1"/>
    </source>
</evidence>
<evidence type="ECO:0000256" key="3">
    <source>
        <dbReference type="ARBA" id="ARBA00023163"/>
    </source>
</evidence>
<dbReference type="InterPro" id="IPR001471">
    <property type="entry name" value="AP2/ERF_dom"/>
</dbReference>
<evidence type="ECO:0000313" key="6">
    <source>
        <dbReference type="Proteomes" id="UP000176854"/>
    </source>
</evidence>
<organism evidence="5 6">
    <name type="scientific">Candidatus Gottesmanbacteria bacterium RBG_16_43_7</name>
    <dbReference type="NCBI Taxonomy" id="1798373"/>
    <lineage>
        <taxon>Bacteria</taxon>
        <taxon>Candidatus Gottesmaniibacteriota</taxon>
    </lineage>
</organism>
<sequence>MKYINVARKYKTIVDDEEFEYLNTYKWTLKKGYAVAKLCNRSGFLMMHKFIVFYPKSLTIDHINRNKLDNRKSNLRVCTQLQNNFNKPRQRNNESGYKGVCWDKKAQKWRAAISVNRRYFWLGYYDSKNQAAMAYNLAAKKHHREFACLNEIPQRNYALPS</sequence>
<dbReference type="InterPro" id="IPR044925">
    <property type="entry name" value="His-Me_finger_sf"/>
</dbReference>
<dbReference type="GO" id="GO:0003677">
    <property type="term" value="F:DNA binding"/>
    <property type="evidence" value="ECO:0007669"/>
    <property type="project" value="UniProtKB-KW"/>
</dbReference>
<accession>A0A1F5Z930</accession>
<dbReference type="AlphaFoldDB" id="A0A1F5Z930"/>
<dbReference type="Proteomes" id="UP000176854">
    <property type="component" value="Unassembled WGS sequence"/>
</dbReference>
<keyword evidence="2" id="KW-0238">DNA-binding</keyword>
<protein>
    <recommendedName>
        <fullName evidence="4">AP2/ERF domain-containing protein</fullName>
    </recommendedName>
</protein>
<dbReference type="Pfam" id="PF13392">
    <property type="entry name" value="HNH_3"/>
    <property type="match status" value="1"/>
</dbReference>
<gene>
    <name evidence="5" type="ORF">A2154_05200</name>
</gene>
<reference evidence="5 6" key="1">
    <citation type="journal article" date="2016" name="Nat. Commun.">
        <title>Thousands of microbial genomes shed light on interconnected biogeochemical processes in an aquifer system.</title>
        <authorList>
            <person name="Anantharaman K."/>
            <person name="Brown C.T."/>
            <person name="Hug L.A."/>
            <person name="Sharon I."/>
            <person name="Castelle C.J."/>
            <person name="Probst A.J."/>
            <person name="Thomas B.C."/>
            <person name="Singh A."/>
            <person name="Wilkins M.J."/>
            <person name="Karaoz U."/>
            <person name="Brodie E.L."/>
            <person name="Williams K.H."/>
            <person name="Hubbard S.S."/>
            <person name="Banfield J.F."/>
        </authorList>
    </citation>
    <scope>NUCLEOTIDE SEQUENCE [LARGE SCALE GENOMIC DNA]</scope>
</reference>
<dbReference type="PROSITE" id="PS51032">
    <property type="entry name" value="AP2_ERF"/>
    <property type="match status" value="1"/>
</dbReference>
<evidence type="ECO:0000256" key="1">
    <source>
        <dbReference type="ARBA" id="ARBA00023015"/>
    </source>
</evidence>
<proteinExistence type="predicted"/>
<dbReference type="InterPro" id="IPR016177">
    <property type="entry name" value="DNA-bd_dom_sf"/>
</dbReference>
<dbReference type="EMBL" id="MFJC01000033">
    <property type="protein sequence ID" value="OGG08966.1"/>
    <property type="molecule type" value="Genomic_DNA"/>
</dbReference>
<dbReference type="Gene3D" id="3.90.75.20">
    <property type="match status" value="1"/>
</dbReference>
<evidence type="ECO:0000259" key="4">
    <source>
        <dbReference type="PROSITE" id="PS51032"/>
    </source>
</evidence>
<keyword evidence="3" id="KW-0804">Transcription</keyword>
<dbReference type="Pfam" id="PF00847">
    <property type="entry name" value="AP2"/>
    <property type="match status" value="1"/>
</dbReference>
<dbReference type="STRING" id="1798373.A2154_05200"/>
<evidence type="ECO:0000256" key="2">
    <source>
        <dbReference type="ARBA" id="ARBA00023125"/>
    </source>
</evidence>